<sequence length="175" mass="19779">MKDDSNQEMEENCSFEYTCAVPIVKQCCCPQWAIFSRSLYLCILRCSFFPLFLTALLKKFQTSLPSTDFKEKKNASTTIFIHLTMMNLTEISTAHTADLQSLHQIEVSDAEFTSFNHNAMDRLNCAFSAPSTAIDDPIHQQACPPAGNKRWFFQSPAGLEPHKFCTCQLTASVFI</sequence>
<dbReference type="EMBL" id="LVZM01000830">
    <property type="protein sequence ID" value="OUC49515.1"/>
    <property type="molecule type" value="Genomic_DNA"/>
</dbReference>
<dbReference type="Proteomes" id="UP000243006">
    <property type="component" value="Unassembled WGS sequence"/>
</dbReference>
<comment type="caution">
    <text evidence="1">The sequence shown here is derived from an EMBL/GenBank/DDBJ whole genome shotgun (WGS) entry which is preliminary data.</text>
</comment>
<proteinExistence type="predicted"/>
<name>A0A1Y3EX18_9BILA</name>
<organism evidence="1 2">
    <name type="scientific">Trichinella nativa</name>
    <dbReference type="NCBI Taxonomy" id="6335"/>
    <lineage>
        <taxon>Eukaryota</taxon>
        <taxon>Metazoa</taxon>
        <taxon>Ecdysozoa</taxon>
        <taxon>Nematoda</taxon>
        <taxon>Enoplea</taxon>
        <taxon>Dorylaimia</taxon>
        <taxon>Trichinellida</taxon>
        <taxon>Trichinellidae</taxon>
        <taxon>Trichinella</taxon>
    </lineage>
</organism>
<reference evidence="1 2" key="1">
    <citation type="submission" date="2015-04" db="EMBL/GenBank/DDBJ databases">
        <title>Draft genome of the roundworm Trichinella nativa.</title>
        <authorList>
            <person name="Mitreva M."/>
        </authorList>
    </citation>
    <scope>NUCLEOTIDE SEQUENCE [LARGE SCALE GENOMIC DNA]</scope>
    <source>
        <strain evidence="1 2">ISS45</strain>
    </source>
</reference>
<evidence type="ECO:0000313" key="2">
    <source>
        <dbReference type="Proteomes" id="UP000243006"/>
    </source>
</evidence>
<gene>
    <name evidence="1" type="ORF">D917_05315</name>
</gene>
<dbReference type="AlphaFoldDB" id="A0A1Y3EX18"/>
<evidence type="ECO:0000313" key="1">
    <source>
        <dbReference type="EMBL" id="OUC49515.1"/>
    </source>
</evidence>
<protein>
    <submittedName>
        <fullName evidence="1">Uncharacterized protein</fullName>
    </submittedName>
</protein>
<accession>A0A1Y3EX18</accession>